<evidence type="ECO:0000313" key="2">
    <source>
        <dbReference type="EMBL" id="ESQ42882.1"/>
    </source>
</evidence>
<dbReference type="Gramene" id="ESQ42882">
    <property type="protein sequence ID" value="ESQ42882"/>
    <property type="gene ID" value="EUTSA_v10015552mg"/>
</dbReference>
<dbReference type="Proteomes" id="UP000030689">
    <property type="component" value="Unassembled WGS sequence"/>
</dbReference>
<keyword evidence="3" id="KW-1185">Reference proteome</keyword>
<dbReference type="OrthoDB" id="1113131at2759"/>
<dbReference type="EMBL" id="KI517464">
    <property type="protein sequence ID" value="ESQ42882.1"/>
    <property type="molecule type" value="Genomic_DNA"/>
</dbReference>
<protein>
    <submittedName>
        <fullName evidence="2">Uncharacterized protein</fullName>
    </submittedName>
</protein>
<keyword evidence="1" id="KW-0812">Transmembrane</keyword>
<dbReference type="AlphaFoldDB" id="V4LKA3"/>
<dbReference type="PANTHER" id="PTHR35708:SF3">
    <property type="entry name" value="GB|AAD25831.1"/>
    <property type="match status" value="1"/>
</dbReference>
<evidence type="ECO:0000313" key="3">
    <source>
        <dbReference type="Proteomes" id="UP000030689"/>
    </source>
</evidence>
<dbReference type="PANTHER" id="PTHR35708">
    <property type="entry name" value="GB|AAD25831.1"/>
    <property type="match status" value="1"/>
</dbReference>
<organism evidence="2 3">
    <name type="scientific">Eutrema salsugineum</name>
    <name type="common">Saltwater cress</name>
    <name type="synonym">Sisymbrium salsugineum</name>
    <dbReference type="NCBI Taxonomy" id="72664"/>
    <lineage>
        <taxon>Eukaryota</taxon>
        <taxon>Viridiplantae</taxon>
        <taxon>Streptophyta</taxon>
        <taxon>Embryophyta</taxon>
        <taxon>Tracheophyta</taxon>
        <taxon>Spermatophyta</taxon>
        <taxon>Magnoliopsida</taxon>
        <taxon>eudicotyledons</taxon>
        <taxon>Gunneridae</taxon>
        <taxon>Pentapetalae</taxon>
        <taxon>rosids</taxon>
        <taxon>malvids</taxon>
        <taxon>Brassicales</taxon>
        <taxon>Brassicaceae</taxon>
        <taxon>Eutremeae</taxon>
        <taxon>Eutrema</taxon>
    </lineage>
</organism>
<gene>
    <name evidence="2" type="ORF">EUTSA_v10015552mg</name>
</gene>
<feature type="transmembrane region" description="Helical" evidence="1">
    <location>
        <begin position="20"/>
        <end position="43"/>
    </location>
</feature>
<evidence type="ECO:0000256" key="1">
    <source>
        <dbReference type="SAM" id="Phobius"/>
    </source>
</evidence>
<proteinExistence type="predicted"/>
<dbReference type="KEGG" id="eus:EUTSA_v10015552mg"/>
<dbReference type="OMA" id="AMRNINQ"/>
<dbReference type="eggNOG" id="ENOG502R1N2">
    <property type="taxonomic scope" value="Eukaryota"/>
</dbReference>
<reference evidence="2 3" key="1">
    <citation type="journal article" date="2013" name="Front. Plant Sci.">
        <title>The Reference Genome of the Halophytic Plant Eutrema salsugineum.</title>
        <authorList>
            <person name="Yang R."/>
            <person name="Jarvis D.E."/>
            <person name="Chen H."/>
            <person name="Beilstein M.A."/>
            <person name="Grimwood J."/>
            <person name="Jenkins J."/>
            <person name="Shu S."/>
            <person name="Prochnik S."/>
            <person name="Xin M."/>
            <person name="Ma C."/>
            <person name="Schmutz J."/>
            <person name="Wing R.A."/>
            <person name="Mitchell-Olds T."/>
            <person name="Schumaker K.S."/>
            <person name="Wang X."/>
        </authorList>
    </citation>
    <scope>NUCLEOTIDE SEQUENCE [LARGE SCALE GENOMIC DNA]</scope>
</reference>
<name>V4LKA3_EUTSA</name>
<sequence>MKLVEKSDKEKHFSWCSFHLYPPLMFFLVTLVLSVAFLCFLSSYGFSSLLATIAILSISTFVFFTRFFKKKTRLYLAERSHEGGYNVDVDDDEDEDGLIEITLVSEEAETMEAMRNINRSRQRNRIDEDEELIDDVNMEDDNLIEIDISIGSIKRRNE</sequence>
<keyword evidence="1" id="KW-1133">Transmembrane helix</keyword>
<feature type="transmembrane region" description="Helical" evidence="1">
    <location>
        <begin position="49"/>
        <end position="68"/>
    </location>
</feature>
<accession>V4LKA3</accession>
<keyword evidence="1" id="KW-0472">Membrane</keyword>